<name>A0AB39AKZ8_9GAMM</name>
<dbReference type="Gene3D" id="2.60.40.10">
    <property type="entry name" value="Immunoglobulins"/>
    <property type="match status" value="1"/>
</dbReference>
<dbReference type="AlphaFoldDB" id="A0AB39AKZ8"/>
<keyword evidence="1" id="KW-0472">Membrane</keyword>
<dbReference type="RefSeq" id="WP_368484765.1">
    <property type="nucleotide sequence ID" value="NZ_CP162514.1"/>
</dbReference>
<evidence type="ECO:0000313" key="3">
    <source>
        <dbReference type="EMBL" id="XDH86113.1"/>
    </source>
</evidence>
<accession>A0AB39AKZ8</accession>
<dbReference type="EMBL" id="CP162514">
    <property type="protein sequence ID" value="XDH86113.1"/>
    <property type="molecule type" value="Genomic_DNA"/>
</dbReference>
<organism evidence="3">
    <name type="scientific">Pseudoalteromonas sp. SD03</name>
    <dbReference type="NCBI Taxonomy" id="3231719"/>
    <lineage>
        <taxon>Bacteria</taxon>
        <taxon>Pseudomonadati</taxon>
        <taxon>Pseudomonadota</taxon>
        <taxon>Gammaproteobacteria</taxon>
        <taxon>Alteromonadales</taxon>
        <taxon>Pseudoalteromonadaceae</taxon>
        <taxon>Pseudoalteromonas</taxon>
    </lineage>
</organism>
<dbReference type="InterPro" id="IPR036890">
    <property type="entry name" value="HATPase_C_sf"/>
</dbReference>
<dbReference type="Pfam" id="PF02518">
    <property type="entry name" value="HATPase_c"/>
    <property type="match status" value="1"/>
</dbReference>
<keyword evidence="1" id="KW-1133">Transmembrane helix</keyword>
<dbReference type="SUPFAM" id="SSF63829">
    <property type="entry name" value="Calcium-dependent phosphotriesterase"/>
    <property type="match status" value="1"/>
</dbReference>
<dbReference type="SMART" id="SM00387">
    <property type="entry name" value="HATPase_c"/>
    <property type="match status" value="1"/>
</dbReference>
<feature type="domain" description="Histidine kinase/HSP90-like ATPase" evidence="2">
    <location>
        <begin position="771"/>
        <end position="864"/>
    </location>
</feature>
<keyword evidence="3" id="KW-0067">ATP-binding</keyword>
<dbReference type="Gene3D" id="3.30.565.10">
    <property type="entry name" value="Histidine kinase-like ATPase, C-terminal domain"/>
    <property type="match status" value="1"/>
</dbReference>
<proteinExistence type="predicted"/>
<dbReference type="InterPro" id="IPR015943">
    <property type="entry name" value="WD40/YVTN_repeat-like_dom_sf"/>
</dbReference>
<protein>
    <submittedName>
        <fullName evidence="3">ATP-binding protein</fullName>
    </submittedName>
</protein>
<dbReference type="SUPFAM" id="SSF55874">
    <property type="entry name" value="ATPase domain of HSP90 chaperone/DNA topoisomerase II/histidine kinase"/>
    <property type="match status" value="1"/>
</dbReference>
<evidence type="ECO:0000256" key="1">
    <source>
        <dbReference type="SAM" id="Phobius"/>
    </source>
</evidence>
<gene>
    <name evidence="3" type="ORF">ABZP26_08355</name>
</gene>
<dbReference type="GO" id="GO:0005524">
    <property type="term" value="F:ATP binding"/>
    <property type="evidence" value="ECO:0007669"/>
    <property type="project" value="UniProtKB-KW"/>
</dbReference>
<sequence length="876" mass="97558">MLFTSTAGATELAGYSFGIAQDKNGFIYQASQQGGFRLDGQTHTPLADLYNVPNNWLEDVRYIKDKNQLLLAYGDLGLYQVDLTTNTTTRLINSGCWRVGLINDVIYCLRSHKLSSFEYQNGVLTPLKLLPDGLRVNAIADGYIDTDDGLFAIDGNTAKLIDATPATYTKISNNQYGLIAWRDKTLYYYDAFGKQKSTPWPTYPKSLYANGNTVYIEKNGAVVHLNLMDFSVINEKVNMIKSPVRRIFKDNSDNLWFISSNDVQIKPATINQLSLPYSSDYNIKKHFRNGFFVGTERGVLSHTSQGFNIVGSPADYGYVITDIAVIGDSLFIASNKGLTEYNYKNNETVKIYDKYVIALTVKSGELYVSTSFEGVFTYKNDIFATLHDVNSLLHNNEILDVKFIDNDMYVLSAEGFYIKDKLQRIGYHGNEIGIVVDAVKLNGSVYIATFGNGLYKFANGELQRLNSPQSIIDLQEFNSQLYIGTIDGVYKFTKTDYSLVPGTAGLNVTPNSMMLENESDLTFGTQYGITTIKLVNKVMTNQPRVTAVKTENKYFVNQTSHTFDAISQTSLYLSDLNFIGNTEFAYAIDDNWIDSGSGIINFHNIRPGNYTLKFKSRLNGGSWVEGESLNLEFIGKWYESNVVTLLLFVLPALVIMFIILFAVLLLKANYGVHKKLYDMIGSCKMNLALTKLLKAKSACSSPDLNKMADGLVYLDEAVDVIVPLAHGNAALGKRSIQQGLAALQAALQFECTGLNFEYTISFSDSVTLDAGLERDIYALVYHSVRNSIDHGKASQVEVFVEQVRSQVHVTVIDDGKGCSLYVRTFKYGLGLYVMRDVAKRYNTKLRFKSSKAGTSIAIGFPLCVKSVISRNEKAPS</sequence>
<keyword evidence="3" id="KW-0547">Nucleotide-binding</keyword>
<dbReference type="InterPro" id="IPR003594">
    <property type="entry name" value="HATPase_dom"/>
</dbReference>
<feature type="transmembrane region" description="Helical" evidence="1">
    <location>
        <begin position="642"/>
        <end position="666"/>
    </location>
</feature>
<keyword evidence="1" id="KW-0812">Transmembrane</keyword>
<dbReference type="Gene3D" id="2.130.10.10">
    <property type="entry name" value="YVTN repeat-like/Quinoprotein amine dehydrogenase"/>
    <property type="match status" value="2"/>
</dbReference>
<evidence type="ECO:0000259" key="2">
    <source>
        <dbReference type="SMART" id="SM00387"/>
    </source>
</evidence>
<dbReference type="InterPro" id="IPR013783">
    <property type="entry name" value="Ig-like_fold"/>
</dbReference>
<reference evidence="3" key="1">
    <citation type="submission" date="2024-07" db="EMBL/GenBank/DDBJ databases">
        <authorList>
            <person name="Jiang Y."/>
            <person name="Qin Q."/>
        </authorList>
    </citation>
    <scope>NUCLEOTIDE SEQUENCE</scope>
    <source>
        <strain evidence="3">SD03</strain>
    </source>
</reference>